<dbReference type="PANTHER" id="PTHR43792:SF1">
    <property type="entry name" value="N-ACETYLTRANSFERASE DOMAIN-CONTAINING PROTEIN"/>
    <property type="match status" value="1"/>
</dbReference>
<keyword evidence="3" id="KW-1185">Reference proteome</keyword>
<dbReference type="AlphaFoldDB" id="Z9JQ03"/>
<dbReference type="Proteomes" id="UP000023067">
    <property type="component" value="Unassembled WGS sequence"/>
</dbReference>
<keyword evidence="2" id="KW-0808">Transferase</keyword>
<dbReference type="SUPFAM" id="SSF55729">
    <property type="entry name" value="Acyl-CoA N-acyltransferases (Nat)"/>
    <property type="match status" value="1"/>
</dbReference>
<feature type="domain" description="N-acetyltransferase" evidence="1">
    <location>
        <begin position="15"/>
        <end position="176"/>
    </location>
</feature>
<evidence type="ECO:0000313" key="3">
    <source>
        <dbReference type="Proteomes" id="UP000023067"/>
    </source>
</evidence>
<dbReference type="HOGENOM" id="CLU_013985_3_1_11"/>
<comment type="caution">
    <text evidence="2">The sequence shown here is derived from an EMBL/GenBank/DDBJ whole genome shotgun (WGS) entry which is preliminary data.</text>
</comment>
<dbReference type="PROSITE" id="PS51186">
    <property type="entry name" value="GNAT"/>
    <property type="match status" value="1"/>
</dbReference>
<dbReference type="RefSeq" id="WP_038373448.1">
    <property type="nucleotide sequence ID" value="NZ_KK069999.1"/>
</dbReference>
<dbReference type="InterPro" id="IPR051531">
    <property type="entry name" value="N-acetyltransferase"/>
</dbReference>
<dbReference type="InterPro" id="IPR000182">
    <property type="entry name" value="GNAT_dom"/>
</dbReference>
<dbReference type="PANTHER" id="PTHR43792">
    <property type="entry name" value="GNAT FAMILY, PUTATIVE (AFU_ORTHOLOGUE AFUA_3G00765)-RELATED-RELATED"/>
    <property type="match status" value="1"/>
</dbReference>
<dbReference type="eggNOG" id="COG1670">
    <property type="taxonomic scope" value="Bacteria"/>
</dbReference>
<protein>
    <submittedName>
        <fullName evidence="2">GNAT family acetyltransferase</fullName>
    </submittedName>
</protein>
<reference evidence="2 3" key="1">
    <citation type="submission" date="2014-02" db="EMBL/GenBank/DDBJ databases">
        <title>Genome sequence of Brachybacterium phenoliresistens strain W13A50.</title>
        <authorList>
            <person name="Wang X."/>
        </authorList>
    </citation>
    <scope>NUCLEOTIDE SEQUENCE [LARGE SCALE GENOMIC DNA]</scope>
    <source>
        <strain evidence="2 3">W13A50</strain>
    </source>
</reference>
<name>Z9JQ03_9MICO</name>
<organism evidence="2 3">
    <name type="scientific">Brachybacterium phenoliresistens</name>
    <dbReference type="NCBI Taxonomy" id="396014"/>
    <lineage>
        <taxon>Bacteria</taxon>
        <taxon>Bacillati</taxon>
        <taxon>Actinomycetota</taxon>
        <taxon>Actinomycetes</taxon>
        <taxon>Micrococcales</taxon>
        <taxon>Dermabacteraceae</taxon>
        <taxon>Brachybacterium</taxon>
    </lineage>
</organism>
<dbReference type="OrthoDB" id="4142102at2"/>
<dbReference type="PATRIC" id="fig|396014.3.peg.2776"/>
<evidence type="ECO:0000259" key="1">
    <source>
        <dbReference type="PROSITE" id="PS51186"/>
    </source>
</evidence>
<dbReference type="STRING" id="396014.BF93_03725"/>
<sequence>MDEPALPARLETPRLVLRPWRAGEAPIQRRLWQERDPRVPAARRIDAQGRPTLADLEASIARGPQPPAPGLLAIERRAEGDVIGYCGLIRGGHAPADAPEIAYELLRSAQGHGYATEAGRAVVAVAREAGHPRLWASVRVWNTASRRVLEKLGFTEQGIIARDAVHGDTLLTGLAL</sequence>
<proteinExistence type="predicted"/>
<dbReference type="GO" id="GO:0016747">
    <property type="term" value="F:acyltransferase activity, transferring groups other than amino-acyl groups"/>
    <property type="evidence" value="ECO:0007669"/>
    <property type="project" value="InterPro"/>
</dbReference>
<accession>Z9JQ03</accession>
<evidence type="ECO:0000313" key="2">
    <source>
        <dbReference type="EMBL" id="EWS80475.1"/>
    </source>
</evidence>
<dbReference type="Gene3D" id="3.40.630.30">
    <property type="match status" value="1"/>
</dbReference>
<dbReference type="InterPro" id="IPR016181">
    <property type="entry name" value="Acyl_CoA_acyltransferase"/>
</dbReference>
<gene>
    <name evidence="2" type="ORF">BF93_03725</name>
</gene>
<dbReference type="Pfam" id="PF13302">
    <property type="entry name" value="Acetyltransf_3"/>
    <property type="match status" value="1"/>
</dbReference>
<dbReference type="EMBL" id="JDYK01000015">
    <property type="protein sequence ID" value="EWS80475.1"/>
    <property type="molecule type" value="Genomic_DNA"/>
</dbReference>